<feature type="compositionally biased region" description="Pro residues" evidence="5">
    <location>
        <begin position="250"/>
        <end position="260"/>
    </location>
</feature>
<comment type="subcellular location">
    <subcellularLocation>
        <location evidence="1">Membrane</location>
        <topology evidence="1">Single-pass membrane protein</topology>
    </subcellularLocation>
</comment>
<feature type="region of interest" description="Disordered" evidence="5">
    <location>
        <begin position="239"/>
        <end position="269"/>
    </location>
</feature>
<feature type="compositionally biased region" description="Low complexity" evidence="5">
    <location>
        <begin position="365"/>
        <end position="374"/>
    </location>
</feature>
<sequence length="408" mass="41153">MSESSLSLSLSAGSLSLSQPVSSSQSSAPVSSTQSSVASSQPASSVHSTPSSPPVSPPPNSPSAPLSSSQPVSSPSPTSSAPSSSTTILTTPSTSLSRFTSVATSNGQVYTTVVQITATLPAGATIVASTHDAHSPSHSTGAIVGGVLGGLAVLGLAVGGLLWYRRRAQKQDAIDFDPARVGRPTSVGPEMLQAHSVGGTLPILDLDDEDDGMGGRLAPSAVGGGIITPFAYAPTVSAFDTSSSSRSQSPPMPTGSPPPMSQYSQEGYAPTMSSVGGYYAANPQQPHAPGGYYPTAPSSTSGSSAYAPRSAKEREATSSRAFAVANPSANEPGTSEDQIQAYLRSGPRHASQNPYSMGPGLLSPTAASTSGASGVIVHQDGGRVEPEIEEADEIPPTYDSIPNEGQRK</sequence>
<dbReference type="CDD" id="cd12087">
    <property type="entry name" value="TM_EGFR-like"/>
    <property type="match status" value="1"/>
</dbReference>
<feature type="compositionally biased region" description="Polar residues" evidence="5">
    <location>
        <begin position="327"/>
        <end position="338"/>
    </location>
</feature>
<evidence type="ECO:0000313" key="7">
    <source>
        <dbReference type="EMBL" id="GAT48455.1"/>
    </source>
</evidence>
<feature type="compositionally biased region" description="Low complexity" evidence="5">
    <location>
        <begin position="1"/>
        <end position="50"/>
    </location>
</feature>
<gene>
    <name evidence="7" type="ORF">MCHLO_05855</name>
</gene>
<dbReference type="Proteomes" id="UP000815677">
    <property type="component" value="Unassembled WGS sequence"/>
</dbReference>
<dbReference type="EMBL" id="DF844587">
    <property type="protein sequence ID" value="GAT48455.1"/>
    <property type="molecule type" value="Genomic_DNA"/>
</dbReference>
<keyword evidence="3 6" id="KW-1133">Transmembrane helix</keyword>
<evidence type="ECO:0000256" key="2">
    <source>
        <dbReference type="ARBA" id="ARBA00022692"/>
    </source>
</evidence>
<organism evidence="7 8">
    <name type="scientific">Mycena chlorophos</name>
    <name type="common">Agaric fungus</name>
    <name type="synonym">Agaricus chlorophos</name>
    <dbReference type="NCBI Taxonomy" id="658473"/>
    <lineage>
        <taxon>Eukaryota</taxon>
        <taxon>Fungi</taxon>
        <taxon>Dikarya</taxon>
        <taxon>Basidiomycota</taxon>
        <taxon>Agaricomycotina</taxon>
        <taxon>Agaricomycetes</taxon>
        <taxon>Agaricomycetidae</taxon>
        <taxon>Agaricales</taxon>
        <taxon>Marasmiineae</taxon>
        <taxon>Mycenaceae</taxon>
        <taxon>Mycena</taxon>
    </lineage>
</organism>
<dbReference type="PANTHER" id="PTHR15549:SF30">
    <property type="entry name" value="MID2 DOMAIN-CONTAINING PROTEIN"/>
    <property type="match status" value="1"/>
</dbReference>
<feature type="transmembrane region" description="Helical" evidence="6">
    <location>
        <begin position="142"/>
        <end position="164"/>
    </location>
</feature>
<evidence type="ECO:0000313" key="8">
    <source>
        <dbReference type="Proteomes" id="UP000815677"/>
    </source>
</evidence>
<keyword evidence="2 6" id="KW-0812">Transmembrane</keyword>
<dbReference type="InterPro" id="IPR051694">
    <property type="entry name" value="Immunoregulatory_rcpt-like"/>
</dbReference>
<keyword evidence="8" id="KW-1185">Reference proteome</keyword>
<evidence type="ECO:0000256" key="5">
    <source>
        <dbReference type="SAM" id="MobiDB-lite"/>
    </source>
</evidence>
<feature type="compositionally biased region" description="Low complexity" evidence="5">
    <location>
        <begin position="239"/>
        <end position="249"/>
    </location>
</feature>
<feature type="compositionally biased region" description="Low complexity" evidence="5">
    <location>
        <begin position="292"/>
        <end position="309"/>
    </location>
</feature>
<feature type="compositionally biased region" description="Pro residues" evidence="5">
    <location>
        <begin position="51"/>
        <end position="62"/>
    </location>
</feature>
<reference evidence="7" key="1">
    <citation type="submission" date="2014-09" db="EMBL/GenBank/DDBJ databases">
        <title>Genome sequence of the luminous mushroom Mycena chlorophos for searching fungal bioluminescence genes.</title>
        <authorList>
            <person name="Tanaka Y."/>
            <person name="Kasuga D."/>
            <person name="Oba Y."/>
            <person name="Hase S."/>
            <person name="Sato K."/>
            <person name="Oba Y."/>
            <person name="Sakakibara Y."/>
        </authorList>
    </citation>
    <scope>NUCLEOTIDE SEQUENCE</scope>
</reference>
<name>A0ABQ0LBE0_MYCCL</name>
<evidence type="ECO:0000256" key="1">
    <source>
        <dbReference type="ARBA" id="ARBA00004167"/>
    </source>
</evidence>
<accession>A0ABQ0LBE0</accession>
<keyword evidence="4 6" id="KW-0472">Membrane</keyword>
<proteinExistence type="predicted"/>
<protein>
    <submittedName>
        <fullName evidence="7">Uncharacterized protein</fullName>
    </submittedName>
</protein>
<dbReference type="PANTHER" id="PTHR15549">
    <property type="entry name" value="PAIRED IMMUNOGLOBULIN-LIKE TYPE 2 RECEPTOR"/>
    <property type="match status" value="1"/>
</dbReference>
<evidence type="ECO:0000256" key="3">
    <source>
        <dbReference type="ARBA" id="ARBA00022989"/>
    </source>
</evidence>
<evidence type="ECO:0000256" key="4">
    <source>
        <dbReference type="ARBA" id="ARBA00023136"/>
    </source>
</evidence>
<feature type="region of interest" description="Disordered" evidence="5">
    <location>
        <begin position="1"/>
        <end position="91"/>
    </location>
</feature>
<feature type="region of interest" description="Disordered" evidence="5">
    <location>
        <begin position="289"/>
        <end position="408"/>
    </location>
</feature>
<feature type="compositionally biased region" description="Low complexity" evidence="5">
    <location>
        <begin position="63"/>
        <end position="91"/>
    </location>
</feature>
<evidence type="ECO:0000256" key="6">
    <source>
        <dbReference type="SAM" id="Phobius"/>
    </source>
</evidence>